<dbReference type="Gene3D" id="3.10.20.810">
    <property type="entry name" value="Phosphoribosyl-AMP cyclohydrolase"/>
    <property type="match status" value="1"/>
</dbReference>
<evidence type="ECO:0000256" key="1">
    <source>
        <dbReference type="ARBA" id="ARBA00000024"/>
    </source>
</evidence>
<evidence type="ECO:0000256" key="10">
    <source>
        <dbReference type="ARBA" id="ARBA00017720"/>
    </source>
</evidence>
<comment type="similarity">
    <text evidence="5">In the C-terminal section; belongs to the PRA-PH family.</text>
</comment>
<sequence length="415" mass="46307">MVVASIDIMQGKVVQLKQGQEKVLERNDAVALAKEFDRFGEIAVIDLDAAMGKGENVRLVQELLKYGECRVGGGIRTVERAKELVSLGAKKVIIGSQAFENNGINHSFLQDLVSVVDQSRIMIAVDSLNRRIVTRGWKHQTDISLQEAVEELELYASEFLFTCVEREGTMKGADFDQIRELKEATNRQVTVAGGIATLDEVAETAKLGTDVQLGMALYTGKIDLVDAFVECLDWEKAELMPTITQDENGQVLMMAYSTRETLKKAFETGKMTYCSRSHQQLCTKGEASDHVQKLIRMRADCDRDAILVTVKQSGPACHNETYSCFGDRKFSLQELYAVLDERVRANAPGAYMTSLTDESLRETISKEAQELIEARTKDEIIREAADVLYFTTALLAQEGGHIEDVFAELARRRQK</sequence>
<evidence type="ECO:0000256" key="9">
    <source>
        <dbReference type="ARBA" id="ARBA00012721"/>
    </source>
</evidence>
<dbReference type="Pfam" id="PF00977">
    <property type="entry name" value="His_biosynth"/>
    <property type="match status" value="1"/>
</dbReference>
<dbReference type="PANTHER" id="PTHR42945">
    <property type="entry name" value="HISTIDINE BIOSYNTHESIS BIFUNCTIONAL PROTEIN"/>
    <property type="match status" value="1"/>
</dbReference>
<dbReference type="PANTHER" id="PTHR42945:SF1">
    <property type="entry name" value="HISTIDINE BIOSYNTHESIS BIFUNCTIONAL PROTEIN HIS7"/>
    <property type="match status" value="1"/>
</dbReference>
<comment type="pathway">
    <text evidence="3">Amino-acid biosynthesis; L-histidine biosynthesis; L-histidine from 5-phospho-alpha-D-ribose 1-diphosphate: step 3/9.</text>
</comment>
<dbReference type="NCBIfam" id="TIGR03188">
    <property type="entry name" value="histidine_hisI"/>
    <property type="match status" value="1"/>
</dbReference>
<dbReference type="EC" id="3.6.1.31" evidence="8"/>
<name>A0A2G6KJD6_9BACT</name>
<dbReference type="EMBL" id="PDSK01000033">
    <property type="protein sequence ID" value="PIE35783.1"/>
    <property type="molecule type" value="Genomic_DNA"/>
</dbReference>
<keyword evidence="12" id="KW-0547">Nucleotide-binding</keyword>
<dbReference type="InterPro" id="IPR013785">
    <property type="entry name" value="Aldolase_TIM"/>
</dbReference>
<dbReference type="Proteomes" id="UP000230821">
    <property type="component" value="Unassembled WGS sequence"/>
</dbReference>
<comment type="similarity">
    <text evidence="7 17">Belongs to the HisA/HisF family.</text>
</comment>
<evidence type="ECO:0000313" key="20">
    <source>
        <dbReference type="Proteomes" id="UP000230821"/>
    </source>
</evidence>
<evidence type="ECO:0000313" key="19">
    <source>
        <dbReference type="EMBL" id="PIE35783.1"/>
    </source>
</evidence>
<dbReference type="UniPathway" id="UPA00031">
    <property type="reaction ID" value="UER00007"/>
</dbReference>
<dbReference type="InterPro" id="IPR021130">
    <property type="entry name" value="PRib-ATP_PPHydrolase-like"/>
</dbReference>
<comment type="catalytic activity">
    <reaction evidence="1">
        <text>1-(5-phospho-beta-D-ribosyl)-5'-AMP + H2O = 1-(5-phospho-beta-D-ribosyl)-5-[(5-phospho-beta-D-ribosylamino)methylideneamino]imidazole-4-carboxamide</text>
        <dbReference type="Rhea" id="RHEA:20049"/>
        <dbReference type="ChEBI" id="CHEBI:15377"/>
        <dbReference type="ChEBI" id="CHEBI:58435"/>
        <dbReference type="ChEBI" id="CHEBI:59457"/>
        <dbReference type="EC" id="3.5.4.19"/>
    </reaction>
</comment>
<evidence type="ECO:0000256" key="6">
    <source>
        <dbReference type="ARBA" id="ARBA00008299"/>
    </source>
</evidence>
<dbReference type="GO" id="GO:0004636">
    <property type="term" value="F:phosphoribosyl-ATP diphosphatase activity"/>
    <property type="evidence" value="ECO:0007669"/>
    <property type="project" value="UniProtKB-EC"/>
</dbReference>
<comment type="catalytic activity">
    <reaction evidence="2">
        <text>1-(5-phospho-beta-D-ribosyl)-ATP + H2O = 1-(5-phospho-beta-D-ribosyl)-5'-AMP + diphosphate + H(+)</text>
        <dbReference type="Rhea" id="RHEA:22828"/>
        <dbReference type="ChEBI" id="CHEBI:15377"/>
        <dbReference type="ChEBI" id="CHEBI:15378"/>
        <dbReference type="ChEBI" id="CHEBI:33019"/>
        <dbReference type="ChEBI" id="CHEBI:59457"/>
        <dbReference type="ChEBI" id="CHEBI:73183"/>
        <dbReference type="EC" id="3.6.1.31"/>
    </reaction>
</comment>
<gene>
    <name evidence="19" type="primary">hisE</name>
    <name evidence="19" type="ORF">CSA56_02850</name>
</gene>
<evidence type="ECO:0000256" key="7">
    <source>
        <dbReference type="ARBA" id="ARBA00009667"/>
    </source>
</evidence>
<comment type="pathway">
    <text evidence="4">Amino-acid biosynthesis; L-histidine biosynthesis; L-histidine from 5-phospho-alpha-D-ribose 1-diphosphate: step 2/9.</text>
</comment>
<dbReference type="SUPFAM" id="SSF101386">
    <property type="entry name" value="all-alpha NTP pyrophosphatases"/>
    <property type="match status" value="1"/>
</dbReference>
<dbReference type="GO" id="GO:0000105">
    <property type="term" value="P:L-histidine biosynthetic process"/>
    <property type="evidence" value="ECO:0007669"/>
    <property type="project" value="UniProtKB-UniPathway"/>
</dbReference>
<dbReference type="Pfam" id="PF01503">
    <property type="entry name" value="PRA-PH"/>
    <property type="match status" value="1"/>
</dbReference>
<dbReference type="EC" id="3.5.4.19" evidence="9"/>
<evidence type="ECO:0000256" key="12">
    <source>
        <dbReference type="ARBA" id="ARBA00022741"/>
    </source>
</evidence>
<comment type="similarity">
    <text evidence="6">In the N-terminal section; belongs to the PRA-CH family.</text>
</comment>
<dbReference type="AlphaFoldDB" id="A0A2G6KJD6"/>
<dbReference type="SUPFAM" id="SSF141734">
    <property type="entry name" value="HisI-like"/>
    <property type="match status" value="1"/>
</dbReference>
<keyword evidence="11 17" id="KW-0028">Amino-acid biosynthesis</keyword>
<evidence type="ECO:0000256" key="16">
    <source>
        <dbReference type="ARBA" id="ARBA00023268"/>
    </source>
</evidence>
<dbReference type="InterPro" id="IPR008179">
    <property type="entry name" value="HisE"/>
</dbReference>
<evidence type="ECO:0000256" key="15">
    <source>
        <dbReference type="ARBA" id="ARBA00023102"/>
    </source>
</evidence>
<evidence type="ECO:0000259" key="18">
    <source>
        <dbReference type="Pfam" id="PF01502"/>
    </source>
</evidence>
<evidence type="ECO:0000256" key="4">
    <source>
        <dbReference type="ARBA" id="ARBA00005204"/>
    </source>
</evidence>
<dbReference type="SUPFAM" id="SSF51366">
    <property type="entry name" value="Ribulose-phoshate binding barrel"/>
    <property type="match status" value="1"/>
</dbReference>
<dbReference type="GO" id="GO:0004635">
    <property type="term" value="F:phosphoribosyl-AMP cyclohydrolase activity"/>
    <property type="evidence" value="ECO:0007669"/>
    <property type="project" value="UniProtKB-EC"/>
</dbReference>
<keyword evidence="14" id="KW-0067">ATP-binding</keyword>
<evidence type="ECO:0000256" key="3">
    <source>
        <dbReference type="ARBA" id="ARBA00005169"/>
    </source>
</evidence>
<feature type="domain" description="Phosphoribosyl-AMP cyclohydrolase" evidence="18">
    <location>
        <begin position="253"/>
        <end position="325"/>
    </location>
</feature>
<dbReference type="FunFam" id="3.10.20.810:FF:000001">
    <property type="entry name" value="Histidine biosynthesis bifunctional protein HisIE"/>
    <property type="match status" value="1"/>
</dbReference>
<dbReference type="InterPro" id="IPR002496">
    <property type="entry name" value="PRib_AMP_CycHydrolase_dom"/>
</dbReference>
<dbReference type="Pfam" id="PF01502">
    <property type="entry name" value="PRA-CH"/>
    <property type="match status" value="1"/>
</dbReference>
<dbReference type="Gene3D" id="1.10.287.1080">
    <property type="entry name" value="MazG-like"/>
    <property type="match status" value="1"/>
</dbReference>
<dbReference type="GO" id="GO:0005524">
    <property type="term" value="F:ATP binding"/>
    <property type="evidence" value="ECO:0007669"/>
    <property type="project" value="UniProtKB-KW"/>
</dbReference>
<reference evidence="19 20" key="1">
    <citation type="submission" date="2017-10" db="EMBL/GenBank/DDBJ databases">
        <title>Novel microbial diversity and functional potential in the marine mammal oral microbiome.</title>
        <authorList>
            <person name="Dudek N.K."/>
            <person name="Sun C.L."/>
            <person name="Burstein D."/>
            <person name="Kantor R.S."/>
            <person name="Aliaga Goltsman D.S."/>
            <person name="Bik E.M."/>
            <person name="Thomas B.C."/>
            <person name="Banfield J.F."/>
            <person name="Relman D.A."/>
        </authorList>
    </citation>
    <scope>NUCLEOTIDE SEQUENCE [LARGE SCALE GENOMIC DNA]</scope>
    <source>
        <strain evidence="19">DOLJORAL78_47_16</strain>
    </source>
</reference>
<dbReference type="InterPro" id="IPR011060">
    <property type="entry name" value="RibuloseP-bd_barrel"/>
</dbReference>
<comment type="caution">
    <text evidence="19">The sequence shown here is derived from an EMBL/GenBank/DDBJ whole genome shotgun (WGS) entry which is preliminary data.</text>
</comment>
<evidence type="ECO:0000256" key="13">
    <source>
        <dbReference type="ARBA" id="ARBA00022801"/>
    </source>
</evidence>
<dbReference type="InterPro" id="IPR006062">
    <property type="entry name" value="His_biosynth"/>
</dbReference>
<keyword evidence="15 17" id="KW-0368">Histidine biosynthesis</keyword>
<proteinExistence type="inferred from homology"/>
<dbReference type="Gene3D" id="3.20.20.70">
    <property type="entry name" value="Aldolase class I"/>
    <property type="match status" value="1"/>
</dbReference>
<evidence type="ECO:0000256" key="14">
    <source>
        <dbReference type="ARBA" id="ARBA00022840"/>
    </source>
</evidence>
<evidence type="ECO:0000256" key="17">
    <source>
        <dbReference type="RuleBase" id="RU003657"/>
    </source>
</evidence>
<keyword evidence="16" id="KW-0511">Multifunctional enzyme</keyword>
<accession>A0A2G6KJD6</accession>
<evidence type="ECO:0000256" key="2">
    <source>
        <dbReference type="ARBA" id="ARBA00001460"/>
    </source>
</evidence>
<protein>
    <recommendedName>
        <fullName evidence="10">Histidine biosynthesis bifunctional protein HisIE</fullName>
        <ecNumber evidence="9">3.5.4.19</ecNumber>
        <ecNumber evidence="8">3.6.1.31</ecNumber>
    </recommendedName>
</protein>
<evidence type="ECO:0000256" key="5">
    <source>
        <dbReference type="ARBA" id="ARBA00007731"/>
    </source>
</evidence>
<organism evidence="19 20">
    <name type="scientific">candidate division KSB3 bacterium</name>
    <dbReference type="NCBI Taxonomy" id="2044937"/>
    <lineage>
        <taxon>Bacteria</taxon>
        <taxon>candidate division KSB3</taxon>
    </lineage>
</organism>
<evidence type="ECO:0000256" key="8">
    <source>
        <dbReference type="ARBA" id="ARBA00012414"/>
    </source>
</evidence>
<keyword evidence="13" id="KW-0378">Hydrolase</keyword>
<dbReference type="InterPro" id="IPR038019">
    <property type="entry name" value="PRib_AMP_CycHydrolase_sf"/>
</dbReference>
<evidence type="ECO:0000256" key="11">
    <source>
        <dbReference type="ARBA" id="ARBA00022605"/>
    </source>
</evidence>